<evidence type="ECO:0000313" key="2">
    <source>
        <dbReference type="Proteomes" id="UP000254863"/>
    </source>
</evidence>
<sequence length="46" mass="5387">MMMNGSKFFHEYFLPNWDALNEILAYSKEKPFIFPVEALLGIAFIC</sequence>
<proteinExistence type="predicted"/>
<protein>
    <submittedName>
        <fullName evidence="1">Uncharacterized protein</fullName>
    </submittedName>
</protein>
<reference evidence="1 2" key="1">
    <citation type="submission" date="2018-06" db="EMBL/GenBank/DDBJ databases">
        <authorList>
            <consortium name="Pathogen Informatics"/>
            <person name="Doyle S."/>
        </authorList>
    </citation>
    <scope>NUCLEOTIDE SEQUENCE [LARGE SCALE GENOMIC DNA]</scope>
    <source>
        <strain evidence="1 2">NCTC11685</strain>
    </source>
</reference>
<comment type="caution">
    <text evidence="1">The sequence shown here is derived from an EMBL/GenBank/DDBJ whole genome shotgun (WGS) entry which is preliminary data.</text>
</comment>
<dbReference type="Proteomes" id="UP000254863">
    <property type="component" value="Unassembled WGS sequence"/>
</dbReference>
<dbReference type="EMBL" id="UGMS01000004">
    <property type="protein sequence ID" value="STW79527.1"/>
    <property type="molecule type" value="Genomic_DNA"/>
</dbReference>
<gene>
    <name evidence="1" type="ORF">NCTC11685_06858</name>
</gene>
<evidence type="ECO:0000313" key="1">
    <source>
        <dbReference type="EMBL" id="STW79527.1"/>
    </source>
</evidence>
<dbReference type="AlphaFoldDB" id="A0A7H4PMA4"/>
<name>A0A7H4PMA4_9ENTR</name>
<organism evidence="1 2">
    <name type="scientific">Klebsiella michiganensis</name>
    <dbReference type="NCBI Taxonomy" id="1134687"/>
    <lineage>
        <taxon>Bacteria</taxon>
        <taxon>Pseudomonadati</taxon>
        <taxon>Pseudomonadota</taxon>
        <taxon>Gammaproteobacteria</taxon>
        <taxon>Enterobacterales</taxon>
        <taxon>Enterobacteriaceae</taxon>
        <taxon>Klebsiella/Raoultella group</taxon>
        <taxon>Klebsiella</taxon>
    </lineage>
</organism>
<accession>A0A7H4PMA4</accession>